<keyword evidence="3" id="KW-1185">Reference proteome</keyword>
<name>A0A6L5Z5R8_9RHOB</name>
<proteinExistence type="predicted"/>
<sequence>MQAHEEPLLHIYHNGAVCETETRGYAEPGNRSPLELAVDATDGFIPLWGPGATLRWRFRPTSLALFRDPAAAAAVLRTWFAEGLLLWGDAVPVRFQEVQDPWDFELAVSPQANCSPSGCSLARAFFPDAGQHDIVLYPTLFQQTRAEVIETLAHELGHVFGLRHFFAQITEARWRSEIFGDHTPFSIMNYGPDSRMTDTDRADLRTLYHLVWSGQLTEINGTPVRQMRPYSETGRCDPVPALVAAARPLPTTG</sequence>
<organism evidence="2 3">
    <name type="scientific">Halovulum marinum</name>
    <dbReference type="NCBI Taxonomy" id="2662447"/>
    <lineage>
        <taxon>Bacteria</taxon>
        <taxon>Pseudomonadati</taxon>
        <taxon>Pseudomonadota</taxon>
        <taxon>Alphaproteobacteria</taxon>
        <taxon>Rhodobacterales</taxon>
        <taxon>Paracoccaceae</taxon>
        <taxon>Halovulum</taxon>
    </lineage>
</organism>
<gene>
    <name evidence="2" type="ORF">GE300_17310</name>
</gene>
<dbReference type="SMART" id="SM00235">
    <property type="entry name" value="ZnMc"/>
    <property type="match status" value="1"/>
</dbReference>
<dbReference type="GO" id="GO:0008270">
    <property type="term" value="F:zinc ion binding"/>
    <property type="evidence" value="ECO:0007669"/>
    <property type="project" value="InterPro"/>
</dbReference>
<dbReference type="AlphaFoldDB" id="A0A6L5Z5R8"/>
<dbReference type="GO" id="GO:0008237">
    <property type="term" value="F:metallopeptidase activity"/>
    <property type="evidence" value="ECO:0007669"/>
    <property type="project" value="InterPro"/>
</dbReference>
<accession>A0A6L5Z5R8</accession>
<comment type="caution">
    <text evidence="2">The sequence shown here is derived from an EMBL/GenBank/DDBJ whole genome shotgun (WGS) entry which is preliminary data.</text>
</comment>
<evidence type="ECO:0000259" key="1">
    <source>
        <dbReference type="SMART" id="SM00235"/>
    </source>
</evidence>
<reference evidence="2 3" key="1">
    <citation type="submission" date="2019-10" db="EMBL/GenBank/DDBJ databases">
        <title>Cognatihalovulum marinum gen. nov. sp. nov., a new member of the family Rhodobacteraceae isolated from deep seawater of the Northwest Indian Ocean.</title>
        <authorList>
            <person name="Ruan C."/>
            <person name="Wang J."/>
            <person name="Zheng X."/>
            <person name="Song L."/>
            <person name="Zhu Y."/>
            <person name="Huang Y."/>
            <person name="Lu Z."/>
            <person name="Du W."/>
            <person name="Huang L."/>
            <person name="Dai X."/>
        </authorList>
    </citation>
    <scope>NUCLEOTIDE SEQUENCE [LARGE SCALE GENOMIC DNA]</scope>
    <source>
        <strain evidence="2 3">2CG4</strain>
    </source>
</reference>
<evidence type="ECO:0000313" key="3">
    <source>
        <dbReference type="Proteomes" id="UP000474957"/>
    </source>
</evidence>
<dbReference type="InterPro" id="IPR024079">
    <property type="entry name" value="MetalloPept_cat_dom_sf"/>
</dbReference>
<dbReference type="CDD" id="cd04268">
    <property type="entry name" value="ZnMc_MMP_like"/>
    <property type="match status" value="1"/>
</dbReference>
<feature type="domain" description="Peptidase metallopeptidase" evidence="1">
    <location>
        <begin position="52"/>
        <end position="210"/>
    </location>
</feature>
<evidence type="ECO:0000313" key="2">
    <source>
        <dbReference type="EMBL" id="MSU91342.1"/>
    </source>
</evidence>
<protein>
    <submittedName>
        <fullName evidence="2">Matrix metalloproteinase-11</fullName>
    </submittedName>
</protein>
<dbReference type="InterPro" id="IPR006026">
    <property type="entry name" value="Peptidase_Metallo"/>
</dbReference>
<dbReference type="EMBL" id="WIND01000018">
    <property type="protein sequence ID" value="MSU91342.1"/>
    <property type="molecule type" value="Genomic_DNA"/>
</dbReference>
<dbReference type="Proteomes" id="UP000474957">
    <property type="component" value="Unassembled WGS sequence"/>
</dbReference>
<dbReference type="SUPFAM" id="SSF55486">
    <property type="entry name" value="Metalloproteases ('zincins'), catalytic domain"/>
    <property type="match status" value="1"/>
</dbReference>
<dbReference type="GO" id="GO:0006508">
    <property type="term" value="P:proteolysis"/>
    <property type="evidence" value="ECO:0007669"/>
    <property type="project" value="InterPro"/>
</dbReference>
<dbReference type="Gene3D" id="3.40.390.10">
    <property type="entry name" value="Collagenase (Catalytic Domain)"/>
    <property type="match status" value="1"/>
</dbReference>